<accession>X0TI51</accession>
<dbReference type="Pfam" id="PF02371">
    <property type="entry name" value="Transposase_20"/>
    <property type="match status" value="1"/>
</dbReference>
<reference evidence="2" key="1">
    <citation type="journal article" date="2014" name="Front. Microbiol.">
        <title>High frequency of phylogenetically diverse reductive dehalogenase-homologous genes in deep subseafloor sedimentary metagenomes.</title>
        <authorList>
            <person name="Kawai M."/>
            <person name="Futagami T."/>
            <person name="Toyoda A."/>
            <person name="Takaki Y."/>
            <person name="Nishi S."/>
            <person name="Hori S."/>
            <person name="Arai W."/>
            <person name="Tsubouchi T."/>
            <person name="Morono Y."/>
            <person name="Uchiyama I."/>
            <person name="Ito T."/>
            <person name="Fujiyama A."/>
            <person name="Inagaki F."/>
            <person name="Takami H."/>
        </authorList>
    </citation>
    <scope>NUCLEOTIDE SEQUENCE</scope>
    <source>
        <strain evidence="2">Expedition CK06-06</strain>
    </source>
</reference>
<sequence length="255" mass="29438">MARKKKVAMCERCGEREVHHLHHKDRNHKNNKESNKEYLCTLCHGIEHGISPAVSELRFHLVHYERVQQLRIMISNNITAYSRIEMVVPEELQEKQKEFEKLEKAYAKTVVGAVKNGSPHPEIRDWLLSIKGIGELLAAKLLAVIDPEKMPMVASLWHFAGYAPEDVKRKGKKSAWNQGLKKAIYQIGDSFIKQRTPKYRKVYDVEKARQIEIVTPLHPKGLGIKAHADMRARRKMVKEFMKDLWVEWKEGGGGT</sequence>
<evidence type="ECO:0000313" key="2">
    <source>
        <dbReference type="EMBL" id="GAF87822.1"/>
    </source>
</evidence>
<dbReference type="AlphaFoldDB" id="X0TI51"/>
<name>X0TI51_9ZZZZ</name>
<evidence type="ECO:0000259" key="1">
    <source>
        <dbReference type="Pfam" id="PF02371"/>
    </source>
</evidence>
<protein>
    <recommendedName>
        <fullName evidence="1">Transposase IS116/IS110/IS902 C-terminal domain-containing protein</fullName>
    </recommendedName>
</protein>
<dbReference type="GO" id="GO:0006313">
    <property type="term" value="P:DNA transposition"/>
    <property type="evidence" value="ECO:0007669"/>
    <property type="project" value="InterPro"/>
</dbReference>
<dbReference type="InterPro" id="IPR003346">
    <property type="entry name" value="Transposase_20"/>
</dbReference>
<organism evidence="2">
    <name type="scientific">marine sediment metagenome</name>
    <dbReference type="NCBI Taxonomy" id="412755"/>
    <lineage>
        <taxon>unclassified sequences</taxon>
        <taxon>metagenomes</taxon>
        <taxon>ecological metagenomes</taxon>
    </lineage>
</organism>
<dbReference type="GO" id="GO:0003677">
    <property type="term" value="F:DNA binding"/>
    <property type="evidence" value="ECO:0007669"/>
    <property type="project" value="InterPro"/>
</dbReference>
<dbReference type="EMBL" id="BARS01017833">
    <property type="protein sequence ID" value="GAF87822.1"/>
    <property type="molecule type" value="Genomic_DNA"/>
</dbReference>
<feature type="domain" description="Transposase IS116/IS110/IS902 C-terminal" evidence="1">
    <location>
        <begin position="127"/>
        <end position="203"/>
    </location>
</feature>
<gene>
    <name evidence="2" type="ORF">S01H1_29105</name>
</gene>
<comment type="caution">
    <text evidence="2">The sequence shown here is derived from an EMBL/GenBank/DDBJ whole genome shotgun (WGS) entry which is preliminary data.</text>
</comment>
<proteinExistence type="predicted"/>
<dbReference type="GO" id="GO:0004803">
    <property type="term" value="F:transposase activity"/>
    <property type="evidence" value="ECO:0007669"/>
    <property type="project" value="InterPro"/>
</dbReference>